<reference evidence="3 4" key="1">
    <citation type="submission" date="2008-10" db="EMBL/GenBank/DDBJ databases">
        <title>Draft genome sequence of Providencia alcalifaciens (DSM 30120).</title>
        <authorList>
            <person name="Sudarsanam P."/>
            <person name="Ley R."/>
            <person name="Guruge J."/>
            <person name="Turnbaugh P.J."/>
            <person name="Mahowald M."/>
            <person name="Liep D."/>
            <person name="Gordon J."/>
        </authorList>
    </citation>
    <scope>NUCLEOTIDE SEQUENCE [LARGE SCALE GENOMIC DNA]</scope>
    <source>
        <strain evidence="3 4">DSM 30120</strain>
    </source>
</reference>
<name>B6XBP8_9GAMM</name>
<dbReference type="Pfam" id="PF09524">
    <property type="entry name" value="Phg_2220_C"/>
    <property type="match status" value="1"/>
</dbReference>
<gene>
    <name evidence="3" type="ORF">PROVALCAL_00759</name>
</gene>
<dbReference type="GeneID" id="88774005"/>
<feature type="region of interest" description="Disordered" evidence="1">
    <location>
        <begin position="139"/>
        <end position="177"/>
    </location>
</feature>
<dbReference type="Proteomes" id="UP000003729">
    <property type="component" value="Unassembled WGS sequence"/>
</dbReference>
<evidence type="ECO:0000259" key="2">
    <source>
        <dbReference type="Pfam" id="PF09524"/>
    </source>
</evidence>
<proteinExistence type="predicted"/>
<dbReference type="RefSeq" id="WP_006657730.1">
    <property type="nucleotide sequence ID" value="NZ_ABXW01000014.1"/>
</dbReference>
<dbReference type="InterPro" id="IPR011741">
    <property type="entry name" value="Phg_2220_C"/>
</dbReference>
<dbReference type="EMBL" id="ABXW01000014">
    <property type="protein sequence ID" value="EEB47050.1"/>
    <property type="molecule type" value="Genomic_DNA"/>
</dbReference>
<evidence type="ECO:0000313" key="4">
    <source>
        <dbReference type="Proteomes" id="UP000003729"/>
    </source>
</evidence>
<reference evidence="3 4" key="2">
    <citation type="submission" date="2008-10" db="EMBL/GenBank/DDBJ databases">
        <authorList>
            <person name="Fulton L."/>
            <person name="Clifton S."/>
            <person name="Fulton B."/>
            <person name="Xu J."/>
            <person name="Minx P."/>
            <person name="Pepin K.H."/>
            <person name="Johnson M."/>
            <person name="Bhonagiri V."/>
            <person name="Nash W.E."/>
            <person name="Mardis E.R."/>
            <person name="Wilson R.K."/>
        </authorList>
    </citation>
    <scope>NUCLEOTIDE SEQUENCE [LARGE SCALE GENOMIC DNA]</scope>
    <source>
        <strain evidence="3 4">DSM 30120</strain>
    </source>
</reference>
<dbReference type="eggNOG" id="COG1846">
    <property type="taxonomic scope" value="Bacteria"/>
</dbReference>
<comment type="caution">
    <text evidence="3">The sequence shown here is derived from an EMBL/GenBank/DDBJ whole genome shotgun (WGS) entry which is preliminary data.</text>
</comment>
<accession>B6XBP8</accession>
<feature type="compositionally biased region" description="Low complexity" evidence="1">
    <location>
        <begin position="158"/>
        <end position="175"/>
    </location>
</feature>
<protein>
    <recommendedName>
        <fullName evidence="2">Phage conserved hypothetical protein C-terminal domain-containing protein</fullName>
    </recommendedName>
</protein>
<dbReference type="AlphaFoldDB" id="B6XBP8"/>
<sequence>MSCLLLLKTRPQIVIPELAVRLGLSEALLLQQVQYWLSETASGIEYKGRRWIYNTIEEWREQFPYLSESTIKRAFTNLKKLGVLSIDQINKHNHDRTNYYSINYEHTLLSDEVKLTSSSRSPKAIRTGQNDLIDKRKMKRSERVKMTSSNGSNWSDLTESTTENTTEITTESNSSCQAHAEPDDAKMVLDHFNKVTNSSYQGKKTTMGYIKARLAEGYTVDELNQVSDYLTAKWLNDPEYAHNLRPLTVFGEEKFESYCQCSKKWHQQGRPVRIDGKWRKPGEVTVRIDTVQRDEAFTRIIGSHSKPRNRIEEIAAELAGKSGIRRMSDFVGRKAWVSIWQRATEQAARETAV</sequence>
<evidence type="ECO:0000256" key="1">
    <source>
        <dbReference type="SAM" id="MobiDB-lite"/>
    </source>
</evidence>
<feature type="domain" description="Phage conserved hypothetical protein C-terminal" evidence="2">
    <location>
        <begin position="188"/>
        <end position="259"/>
    </location>
</feature>
<feature type="compositionally biased region" description="Polar residues" evidence="1">
    <location>
        <begin position="146"/>
        <end position="157"/>
    </location>
</feature>
<evidence type="ECO:0000313" key="3">
    <source>
        <dbReference type="EMBL" id="EEB47050.1"/>
    </source>
</evidence>
<organism evidence="3 4">
    <name type="scientific">Providencia alcalifaciens DSM 30120</name>
    <dbReference type="NCBI Taxonomy" id="520999"/>
    <lineage>
        <taxon>Bacteria</taxon>
        <taxon>Pseudomonadati</taxon>
        <taxon>Pseudomonadota</taxon>
        <taxon>Gammaproteobacteria</taxon>
        <taxon>Enterobacterales</taxon>
        <taxon>Morganellaceae</taxon>
        <taxon>Providencia</taxon>
    </lineage>
</organism>